<dbReference type="Gene3D" id="2.60.40.10">
    <property type="entry name" value="Immunoglobulins"/>
    <property type="match status" value="11"/>
</dbReference>
<evidence type="ECO:0000313" key="18">
    <source>
        <dbReference type="Proteomes" id="UP000556200"/>
    </source>
</evidence>
<evidence type="ECO:0000259" key="15">
    <source>
        <dbReference type="PROSITE" id="PS50835"/>
    </source>
</evidence>
<dbReference type="CDD" id="cd05874">
    <property type="entry name" value="IgI_NrCAM"/>
    <property type="match status" value="1"/>
</dbReference>
<feature type="compositionally biased region" description="Polar residues" evidence="13">
    <location>
        <begin position="696"/>
        <end position="712"/>
    </location>
</feature>
<dbReference type="PANTHER" id="PTHR12231">
    <property type="entry name" value="CTX-RELATED TYPE I TRANSMEMBRANE PROTEIN"/>
    <property type="match status" value="1"/>
</dbReference>
<feature type="domain" description="Fibronectin type-III" evidence="16">
    <location>
        <begin position="715"/>
        <end position="809"/>
    </location>
</feature>
<evidence type="ECO:0000259" key="16">
    <source>
        <dbReference type="PROSITE" id="PS50853"/>
    </source>
</evidence>
<keyword evidence="9 14" id="KW-0472">Membrane</keyword>
<dbReference type="SUPFAM" id="SSF49265">
    <property type="entry name" value="Fibronectin type III"/>
    <property type="match status" value="2"/>
</dbReference>
<dbReference type="SMART" id="SM00060">
    <property type="entry name" value="FN3"/>
    <property type="match status" value="4"/>
</dbReference>
<gene>
    <name evidence="17" type="primary">Nrcam</name>
    <name evidence="17" type="ORF">NEOCIN_R07008</name>
</gene>
<dbReference type="FunFam" id="2.60.40.10:FF:000512">
    <property type="entry name" value="neurofascin isoform X1"/>
    <property type="match status" value="1"/>
</dbReference>
<comment type="subcellular location">
    <subcellularLocation>
        <location evidence="1">Cell membrane</location>
        <topology evidence="1">Single-pass type I membrane protein</topology>
    </subcellularLocation>
</comment>
<evidence type="ECO:0000313" key="17">
    <source>
        <dbReference type="EMBL" id="NWQ69526.1"/>
    </source>
</evidence>
<evidence type="ECO:0000256" key="14">
    <source>
        <dbReference type="SAM" id="Phobius"/>
    </source>
</evidence>
<dbReference type="InterPro" id="IPR036179">
    <property type="entry name" value="Ig-like_dom_sf"/>
</dbReference>
<proteinExistence type="inferred from homology"/>
<keyword evidence="12" id="KW-0393">Immunoglobulin domain</keyword>
<dbReference type="PANTHER" id="PTHR12231:SF257">
    <property type="entry name" value="NEURAL CELL ADHESION MOLECULE L1-LIKE PROTEIN"/>
    <property type="match status" value="1"/>
</dbReference>
<dbReference type="FunFam" id="2.60.40.10:FF:000078">
    <property type="entry name" value="Neuronal cell adhesion molecule"/>
    <property type="match status" value="1"/>
</dbReference>
<dbReference type="PROSITE" id="PS50853">
    <property type="entry name" value="FN3"/>
    <property type="match status" value="3"/>
</dbReference>
<feature type="domain" description="Fibronectin type-III" evidence="16">
    <location>
        <begin position="814"/>
        <end position="916"/>
    </location>
</feature>
<feature type="non-terminal residue" evidence="17">
    <location>
        <position position="1"/>
    </location>
</feature>
<evidence type="ECO:0000256" key="1">
    <source>
        <dbReference type="ARBA" id="ARBA00004251"/>
    </source>
</evidence>
<comment type="similarity">
    <text evidence="2">Belongs to the immunoglobulin superfamily. L1/neurofascin/NgCAM family.</text>
</comment>
<keyword evidence="4 14" id="KW-0812">Transmembrane</keyword>
<feature type="transmembrane region" description="Helical" evidence="14">
    <location>
        <begin position="988"/>
        <end position="1007"/>
    </location>
</feature>
<dbReference type="PROSITE" id="PS50835">
    <property type="entry name" value="IG_LIKE"/>
    <property type="match status" value="6"/>
</dbReference>
<feature type="domain" description="Ig-like" evidence="15">
    <location>
        <begin position="321"/>
        <end position="408"/>
    </location>
</feature>
<dbReference type="InterPro" id="IPR013783">
    <property type="entry name" value="Ig-like_fold"/>
</dbReference>
<feature type="domain" description="Ig-like" evidence="15">
    <location>
        <begin position="6"/>
        <end position="94"/>
    </location>
</feature>
<sequence>EVSQPPTITHQSPKDYIVDPRENIVIQCEAKGKPPPSFSWTRNGTHFDIDKDAQVTMKPNSGTLVINIMNGGKAEAYEGVYQCTARNERGAAISNNIVIRPSRSPLWTKEKLEPNQVREGDSLVLHCRPPVGLPPPIIFWMDNAFQRLPQSERVSQGLNGDLYFSNVQPEDTREDYICYARFNHTQTIQQKQPISVKVFSMDSLNDTIAANLSDTDIYGAKPVTERQPVLLTPAGSTSTKVELRGNVLLLECIAAGLPTPVIRWIKEGGELPANRTFFENFKKTLKIIDVSEADSGNYKCIARNTLGSVHHVISVTVKGNTKIILNVINLVLSPGEDGTLICRANGNPKPSISWLANGVPIAIAPEDPSRKVDGDTIIFSHVQERSSAVYQCNASNEYGYLLANAFVNVLAEPPRILTPANKLYQVIADSPALLDCAYFGSPKPEIEWFKGVKGSILRGNEYVFHDNGTLEIPVAQKDSTGTYTCVARNELGKIQNEVHLEIKDPTMIIKQPEYKVVQRYGQVSFECTIKHDSTLLPTVIWLKDNDELPDDERFLVGKDNLTIMNVTDKDDGTYTCVVNTTLDSVSASAVLTVVGKNTLKLYNSRTVFNYSRPNPPFDLELTGQLERSIELSWIPGHENNSPITHFVIEYEDELHEPGVWHYQTEVPGTQTTVQLKLSPYVNYSFRVIAVNKIGRSQPSEPSEQYLTKSASPDENPANVQGIGSEPDNLVITWESLKGFQSNGPGLQYKVSWRQKDVDDEWTSVIVANVSKYIVSGTPTFVPYEIKVQALNDLGYAPEPSEVIGHSGEDLPMVAPGNVQVHVINSTLAKVHWDPVPLKTVRGHLQGYKVYYWKVQSLSRRSRRHVEKKILTFRGNKTFGMLPGLEPYSSYKLNVRVVNGKGEGPASPDKVFKTPEGVPSSPSFLKITNPTLDSLTLEWGSPAHPNGVLTSYILKFQPSKLIMNILWGLDLVCMLFLMKLYMYVPFSVVSNYIVFLFLFSSIKAGILRPAVGAGKGKMKLHDLLICGFFSVANGEIAVVRTENLGLQIFIQSIISKEDWKKEIVNGSRSFFVLKGLTPGTAYKVRVGAEGLSGFRSSEDVFETGPAMASRQVDIATQGWFIGLMCAVALLILILLIVCFIRRNKGGKYPVKEKEDAHADPEIQPMKEDDGTFGEYSDAEDHKPLKKGSRTPSDRTVKKEDSDDSLVDYGEGVNGQFNEDGSFIGQYSGKKEKEPAEGNESSEAPSPVNAMNSFV</sequence>
<dbReference type="InterPro" id="IPR036116">
    <property type="entry name" value="FN3_sf"/>
</dbReference>
<dbReference type="SUPFAM" id="SSF48726">
    <property type="entry name" value="Immunoglobulin"/>
    <property type="match status" value="6"/>
</dbReference>
<dbReference type="FunFam" id="2.60.40.10:FF:000100">
    <property type="entry name" value="Neuronal cell adhesion molecule a"/>
    <property type="match status" value="1"/>
</dbReference>
<feature type="transmembrane region" description="Helical" evidence="14">
    <location>
        <begin position="1118"/>
        <end position="1139"/>
    </location>
</feature>
<keyword evidence="7" id="KW-0130">Cell adhesion</keyword>
<dbReference type="EMBL" id="VYZA01000978">
    <property type="protein sequence ID" value="NWQ69526.1"/>
    <property type="molecule type" value="Genomic_DNA"/>
</dbReference>
<dbReference type="FunFam" id="2.60.40.10:FF:000114">
    <property type="entry name" value="Neuronal cell adhesion molecule"/>
    <property type="match status" value="1"/>
</dbReference>
<feature type="non-terminal residue" evidence="17">
    <location>
        <position position="1253"/>
    </location>
</feature>
<dbReference type="AlphaFoldDB" id="A0A7K4R808"/>
<dbReference type="Pfam" id="PF13882">
    <property type="entry name" value="Bravo_FIGEY"/>
    <property type="match status" value="1"/>
</dbReference>
<dbReference type="InterPro" id="IPR003961">
    <property type="entry name" value="FN3_dom"/>
</dbReference>
<evidence type="ECO:0000256" key="7">
    <source>
        <dbReference type="ARBA" id="ARBA00022889"/>
    </source>
</evidence>
<feature type="domain" description="Fibronectin type-III" evidence="16">
    <location>
        <begin position="615"/>
        <end position="710"/>
    </location>
</feature>
<dbReference type="InterPro" id="IPR003599">
    <property type="entry name" value="Ig_sub"/>
</dbReference>
<evidence type="ECO:0000256" key="10">
    <source>
        <dbReference type="ARBA" id="ARBA00023157"/>
    </source>
</evidence>
<feature type="domain" description="Ig-like" evidence="15">
    <location>
        <begin position="101"/>
        <end position="195"/>
    </location>
</feature>
<evidence type="ECO:0000256" key="6">
    <source>
        <dbReference type="ARBA" id="ARBA00022737"/>
    </source>
</evidence>
<keyword evidence="5" id="KW-0732">Signal</keyword>
<dbReference type="CDD" id="cd00063">
    <property type="entry name" value="FN3"/>
    <property type="match status" value="4"/>
</dbReference>
<evidence type="ECO:0000256" key="4">
    <source>
        <dbReference type="ARBA" id="ARBA00022692"/>
    </source>
</evidence>
<dbReference type="InterPro" id="IPR026966">
    <property type="entry name" value="Neurofascin/L1/NrCAM_C"/>
</dbReference>
<keyword evidence="3" id="KW-1003">Cell membrane</keyword>
<organism evidence="17 18">
    <name type="scientific">Neopipo cinnamomea</name>
    <dbReference type="NCBI Taxonomy" id="456388"/>
    <lineage>
        <taxon>Eukaryota</taxon>
        <taxon>Metazoa</taxon>
        <taxon>Chordata</taxon>
        <taxon>Craniata</taxon>
        <taxon>Vertebrata</taxon>
        <taxon>Euteleostomi</taxon>
        <taxon>Archelosauria</taxon>
        <taxon>Archosauria</taxon>
        <taxon>Dinosauria</taxon>
        <taxon>Saurischia</taxon>
        <taxon>Theropoda</taxon>
        <taxon>Coelurosauria</taxon>
        <taxon>Aves</taxon>
        <taxon>Neognathae</taxon>
        <taxon>Neoaves</taxon>
        <taxon>Telluraves</taxon>
        <taxon>Australaves</taxon>
        <taxon>Passeriformes</taxon>
        <taxon>Tyrannidae</taxon>
        <taxon>Neopipo</taxon>
    </lineage>
</organism>
<dbReference type="CDD" id="cd05731">
    <property type="entry name" value="Ig3_L1-CAM_like"/>
    <property type="match status" value="1"/>
</dbReference>
<dbReference type="GO" id="GO:0007155">
    <property type="term" value="P:cell adhesion"/>
    <property type="evidence" value="ECO:0007669"/>
    <property type="project" value="UniProtKB-KW"/>
</dbReference>
<feature type="domain" description="Ig-like" evidence="15">
    <location>
        <begin position="228"/>
        <end position="316"/>
    </location>
</feature>
<dbReference type="Proteomes" id="UP000556200">
    <property type="component" value="Unassembled WGS sequence"/>
</dbReference>
<feature type="domain" description="Ig-like" evidence="15">
    <location>
        <begin position="414"/>
        <end position="501"/>
    </location>
</feature>
<evidence type="ECO:0000256" key="5">
    <source>
        <dbReference type="ARBA" id="ARBA00022729"/>
    </source>
</evidence>
<dbReference type="FunFam" id="2.60.40.10:FF:000038">
    <property type="entry name" value="Neuronal cell adhesion molecule"/>
    <property type="match status" value="1"/>
</dbReference>
<dbReference type="Pfam" id="PF00041">
    <property type="entry name" value="fn3"/>
    <property type="match status" value="3"/>
</dbReference>
<keyword evidence="8 14" id="KW-1133">Transmembrane helix</keyword>
<name>A0A7K4R808_9TYRA</name>
<feature type="compositionally biased region" description="Polar residues" evidence="13">
    <location>
        <begin position="1237"/>
        <end position="1253"/>
    </location>
</feature>
<dbReference type="SMART" id="SM00409">
    <property type="entry name" value="IG"/>
    <property type="match status" value="6"/>
</dbReference>
<dbReference type="InterPro" id="IPR003598">
    <property type="entry name" value="Ig_sub2"/>
</dbReference>
<feature type="compositionally biased region" description="Basic and acidic residues" evidence="13">
    <location>
        <begin position="1190"/>
        <end position="1199"/>
    </location>
</feature>
<feature type="region of interest" description="Disordered" evidence="13">
    <location>
        <begin position="696"/>
        <end position="716"/>
    </location>
</feature>
<evidence type="ECO:0000256" key="12">
    <source>
        <dbReference type="ARBA" id="ARBA00023319"/>
    </source>
</evidence>
<dbReference type="InterPro" id="IPR007110">
    <property type="entry name" value="Ig-like_dom"/>
</dbReference>
<dbReference type="FunFam" id="2.60.40.10:FF:000363">
    <property type="entry name" value="neurofascin isoform X1"/>
    <property type="match status" value="1"/>
</dbReference>
<dbReference type="SMART" id="SM00408">
    <property type="entry name" value="IGc2"/>
    <property type="match status" value="6"/>
</dbReference>
<protein>
    <submittedName>
        <fullName evidence="17">NRCAM protein</fullName>
    </submittedName>
</protein>
<dbReference type="GO" id="GO:0005886">
    <property type="term" value="C:plasma membrane"/>
    <property type="evidence" value="ECO:0007669"/>
    <property type="project" value="UniProtKB-SubCell"/>
</dbReference>
<evidence type="ECO:0000256" key="13">
    <source>
        <dbReference type="SAM" id="MobiDB-lite"/>
    </source>
</evidence>
<evidence type="ECO:0000256" key="9">
    <source>
        <dbReference type="ARBA" id="ARBA00023136"/>
    </source>
</evidence>
<dbReference type="GO" id="GO:0043005">
    <property type="term" value="C:neuron projection"/>
    <property type="evidence" value="ECO:0007669"/>
    <property type="project" value="TreeGrafter"/>
</dbReference>
<dbReference type="FunFam" id="2.60.40.10:FF:000057">
    <property type="entry name" value="neural cell adhesion molecule L1"/>
    <property type="match status" value="1"/>
</dbReference>
<keyword evidence="6" id="KW-0677">Repeat</keyword>
<evidence type="ECO:0000256" key="11">
    <source>
        <dbReference type="ARBA" id="ARBA00023180"/>
    </source>
</evidence>
<accession>A0A7K4R808</accession>
<dbReference type="InterPro" id="IPR051170">
    <property type="entry name" value="Neural/epithelial_adhesion"/>
</dbReference>
<dbReference type="Pfam" id="PF13927">
    <property type="entry name" value="Ig_3"/>
    <property type="match status" value="3"/>
</dbReference>
<dbReference type="FunFam" id="2.60.40.10:FF:000347">
    <property type="entry name" value="Neuronal cell adhesion molecule"/>
    <property type="match status" value="1"/>
</dbReference>
<keyword evidence="18" id="KW-1185">Reference proteome</keyword>
<feature type="compositionally biased region" description="Basic and acidic residues" evidence="13">
    <location>
        <begin position="1148"/>
        <end position="1168"/>
    </location>
</feature>
<comment type="caution">
    <text evidence="17">The sequence shown here is derived from an EMBL/GenBank/DDBJ whole genome shotgun (WGS) entry which is preliminary data.</text>
</comment>
<reference evidence="17 18" key="1">
    <citation type="submission" date="2019-09" db="EMBL/GenBank/DDBJ databases">
        <title>Bird 10,000 Genomes (B10K) Project - Family phase.</title>
        <authorList>
            <person name="Zhang G."/>
        </authorList>
    </citation>
    <scope>NUCLEOTIDE SEQUENCE [LARGE SCALE GENOMIC DNA]</scope>
    <source>
        <strain evidence="17">B10K-DU-004-15</strain>
        <tissue evidence="17">Mixed tissue sample</tissue>
    </source>
</reference>
<keyword evidence="11" id="KW-0325">Glycoprotein</keyword>
<evidence type="ECO:0000256" key="2">
    <source>
        <dbReference type="ARBA" id="ARBA00008588"/>
    </source>
</evidence>
<dbReference type="InterPro" id="IPR013098">
    <property type="entry name" value="Ig_I-set"/>
</dbReference>
<evidence type="ECO:0000256" key="3">
    <source>
        <dbReference type="ARBA" id="ARBA00022475"/>
    </source>
</evidence>
<evidence type="ECO:0000256" key="8">
    <source>
        <dbReference type="ARBA" id="ARBA00022989"/>
    </source>
</evidence>
<keyword evidence="10" id="KW-1015">Disulfide bond</keyword>
<feature type="domain" description="Ig-like" evidence="15">
    <location>
        <begin position="505"/>
        <end position="592"/>
    </location>
</feature>
<dbReference type="FunFam" id="2.60.40.10:FF:000005">
    <property type="entry name" value="Neuronal cell adhesion molecule"/>
    <property type="match status" value="1"/>
</dbReference>
<feature type="region of interest" description="Disordered" evidence="13">
    <location>
        <begin position="1148"/>
        <end position="1253"/>
    </location>
</feature>
<dbReference type="Pfam" id="PF07679">
    <property type="entry name" value="I-set"/>
    <property type="match status" value="3"/>
</dbReference>